<feature type="domain" description="Methyltransferase type 11" evidence="1">
    <location>
        <begin position="53"/>
        <end position="150"/>
    </location>
</feature>
<dbReference type="AlphaFoldDB" id="A0A0D2XJ05"/>
<organism evidence="2 3">
    <name type="scientific">Fusarium oxysporum (strain Fo5176)</name>
    <name type="common">Fusarium vascular wilt</name>
    <dbReference type="NCBI Taxonomy" id="660025"/>
    <lineage>
        <taxon>Eukaryota</taxon>
        <taxon>Fungi</taxon>
        <taxon>Dikarya</taxon>
        <taxon>Ascomycota</taxon>
        <taxon>Pezizomycotina</taxon>
        <taxon>Sordariomycetes</taxon>
        <taxon>Hypocreomycetidae</taxon>
        <taxon>Hypocreales</taxon>
        <taxon>Nectriaceae</taxon>
        <taxon>Fusarium</taxon>
        <taxon>Fusarium oxysporum species complex</taxon>
    </lineage>
</organism>
<dbReference type="InterPro" id="IPR013216">
    <property type="entry name" value="Methyltransf_11"/>
</dbReference>
<dbReference type="SUPFAM" id="SSF53335">
    <property type="entry name" value="S-adenosyl-L-methionine-dependent methyltransferases"/>
    <property type="match status" value="1"/>
</dbReference>
<dbReference type="Pfam" id="PF08241">
    <property type="entry name" value="Methyltransf_11"/>
    <property type="match status" value="1"/>
</dbReference>
<proteinExistence type="predicted"/>
<accession>A0A0D2XJ05</accession>
<dbReference type="InterPro" id="IPR051052">
    <property type="entry name" value="Diverse_substrate_MTase"/>
</dbReference>
<protein>
    <recommendedName>
        <fullName evidence="1">Methyltransferase type 11 domain-containing protein</fullName>
    </recommendedName>
</protein>
<dbReference type="Gene3D" id="3.40.50.150">
    <property type="entry name" value="Vaccinia Virus protein VP39"/>
    <property type="match status" value="1"/>
</dbReference>
<sequence length="310" mass="34219">MSQAQQPSDPTFRAYSAQQGETYAEHRRNYNPKLYDAIISFHKEGSGQFDALIDVGCGPGTATRSLAPHFKTAYGLDPSEGMISTARSITTLENVKFEISSAESLGSELANPIPDGSVDVITGATCAHWFDMPRFWEQAAKTLRPGGTVALWTAASVRVDPSMPAHEAVQEVIDDLDNLVQDYMLPGNLMVRDLYCGLPLPWTIDPPISTFDQNSFVRKEWCTGPDSETMFFEHSPPVNLDMVEMVLGTASPVTRWREAHPEAVGTENDVVRQIRRRIEKILGDAGVEKGKEMLTGDMTGVLLLVRKRSD</sequence>
<dbReference type="Proteomes" id="UP000002489">
    <property type="component" value="Unassembled WGS sequence"/>
</dbReference>
<dbReference type="InterPro" id="IPR029063">
    <property type="entry name" value="SAM-dependent_MTases_sf"/>
</dbReference>
<evidence type="ECO:0000259" key="1">
    <source>
        <dbReference type="Pfam" id="PF08241"/>
    </source>
</evidence>
<reference evidence="3" key="1">
    <citation type="journal article" date="2012" name="Mol. Plant Microbe Interact.">
        <title>A highly conserved effector in Fusarium oxysporum is required for full virulence on Arabidopsis.</title>
        <authorList>
            <person name="Thatcher L.F."/>
            <person name="Gardiner D.M."/>
            <person name="Kazan K."/>
            <person name="Manners J."/>
        </authorList>
    </citation>
    <scope>NUCLEOTIDE SEQUENCE [LARGE SCALE GENOMIC DNA]</scope>
    <source>
        <strain evidence="3">Fo5176</strain>
    </source>
</reference>
<gene>
    <name evidence="2" type="primary">28946006</name>
</gene>
<dbReference type="CDD" id="cd02440">
    <property type="entry name" value="AdoMet_MTases"/>
    <property type="match status" value="1"/>
</dbReference>
<dbReference type="EnsemblFungi" id="FOXG_03914T0">
    <property type="protein sequence ID" value="FOXG_03914P0"/>
    <property type="gene ID" value="FOXG_03914"/>
</dbReference>
<reference evidence="2" key="2">
    <citation type="submission" date="2025-08" db="UniProtKB">
        <authorList>
            <consortium name="EnsemblFungi"/>
        </authorList>
    </citation>
    <scope>IDENTIFICATION</scope>
    <source>
        <strain evidence="2">4287 / CBS 123668 / FGSC 9935 / NRRL 34936</strain>
    </source>
</reference>
<evidence type="ECO:0000313" key="2">
    <source>
        <dbReference type="EnsemblFungi" id="FOXG_03914P0"/>
    </source>
</evidence>
<evidence type="ECO:0000313" key="3">
    <source>
        <dbReference type="Proteomes" id="UP000002489"/>
    </source>
</evidence>
<dbReference type="PANTHER" id="PTHR44942">
    <property type="entry name" value="METHYLTRANSF_11 DOMAIN-CONTAINING PROTEIN"/>
    <property type="match status" value="1"/>
</dbReference>
<dbReference type="VEuPathDB" id="FungiDB:FOXG_03914"/>
<name>A0A0D2XJ05_FUSOF</name>
<dbReference type="PANTHER" id="PTHR44942:SF10">
    <property type="entry name" value="METHYLTRANSFERASE TYPE 11 DOMAIN-CONTAINING PROTEIN"/>
    <property type="match status" value="1"/>
</dbReference>
<dbReference type="GO" id="GO:0008757">
    <property type="term" value="F:S-adenosylmethionine-dependent methyltransferase activity"/>
    <property type="evidence" value="ECO:0007669"/>
    <property type="project" value="InterPro"/>
</dbReference>